<comment type="caution">
    <text evidence="3">The sequence shown here is derived from an EMBL/GenBank/DDBJ whole genome shotgun (WGS) entry which is preliminary data.</text>
</comment>
<dbReference type="SUPFAM" id="SSF55920">
    <property type="entry name" value="Creatinase/aminopeptidase"/>
    <property type="match status" value="1"/>
</dbReference>
<protein>
    <submittedName>
        <fullName evidence="3">Peptidase M24</fullName>
    </submittedName>
</protein>
<organism evidence="3 4">
    <name type="scientific">Sinisalibacter aestuarii</name>
    <dbReference type="NCBI Taxonomy" id="2949426"/>
    <lineage>
        <taxon>Bacteria</taxon>
        <taxon>Pseudomonadati</taxon>
        <taxon>Pseudomonadota</taxon>
        <taxon>Alphaproteobacteria</taxon>
        <taxon>Rhodobacterales</taxon>
        <taxon>Roseobacteraceae</taxon>
        <taxon>Sinisalibacter</taxon>
    </lineage>
</organism>
<feature type="domain" description="Creatinase N-terminal" evidence="2">
    <location>
        <begin position="6"/>
        <end position="137"/>
    </location>
</feature>
<gene>
    <name evidence="3" type="ORF">STA1M1_15810</name>
</gene>
<dbReference type="SUPFAM" id="SSF53092">
    <property type="entry name" value="Creatinase/prolidase N-terminal domain"/>
    <property type="match status" value="1"/>
</dbReference>
<dbReference type="RefSeq" id="WP_281841689.1">
    <property type="nucleotide sequence ID" value="NZ_BROH01000003.1"/>
</dbReference>
<dbReference type="InterPro" id="IPR029149">
    <property type="entry name" value="Creatin/AminoP/Spt16_N"/>
</dbReference>
<dbReference type="PANTHER" id="PTHR46112:SF3">
    <property type="entry name" value="AMINOPEPTIDASE YPDF"/>
    <property type="match status" value="1"/>
</dbReference>
<dbReference type="Gene3D" id="3.40.350.10">
    <property type="entry name" value="Creatinase/prolidase N-terminal domain"/>
    <property type="match status" value="1"/>
</dbReference>
<dbReference type="Gene3D" id="3.90.230.10">
    <property type="entry name" value="Creatinase/methionine aminopeptidase superfamily"/>
    <property type="match status" value="1"/>
</dbReference>
<dbReference type="PANTHER" id="PTHR46112">
    <property type="entry name" value="AMINOPEPTIDASE"/>
    <property type="match status" value="1"/>
</dbReference>
<dbReference type="InterPro" id="IPR000994">
    <property type="entry name" value="Pept_M24"/>
</dbReference>
<dbReference type="InterPro" id="IPR000587">
    <property type="entry name" value="Creatinase_N"/>
</dbReference>
<dbReference type="InterPro" id="IPR050659">
    <property type="entry name" value="Peptidase_M24B"/>
</dbReference>
<dbReference type="EMBL" id="BROH01000003">
    <property type="protein sequence ID" value="GKY87712.1"/>
    <property type="molecule type" value="Genomic_DNA"/>
</dbReference>
<dbReference type="InterPro" id="IPR036005">
    <property type="entry name" value="Creatinase/aminopeptidase-like"/>
</dbReference>
<evidence type="ECO:0000313" key="4">
    <source>
        <dbReference type="Proteomes" id="UP001144205"/>
    </source>
</evidence>
<evidence type="ECO:0000259" key="2">
    <source>
        <dbReference type="Pfam" id="PF01321"/>
    </source>
</evidence>
<dbReference type="Pfam" id="PF00557">
    <property type="entry name" value="Peptidase_M24"/>
    <property type="match status" value="1"/>
</dbReference>
<sequence>MNYQSRLTKLTDLLKAADCPAIAFVPGPNFFYLTGVTLALMERPTILIVTADGDMHAAIPALERDRWAAEVPQAQTIYWQDSDGYADALAALARQTGLSRIAVEGNRMRQFEAAALATAFATAPLDGTTMLAPLRIVKDVAEIAAIEAAVQISEAALLATLDHIGAGMTETEIRSKLLINMLERGADGAAFDLIVLAGGAAADCHGVPSAGRRLRRGDALLFDFGATLAGYSADITRTYFCEEIPDAHKTLYDTVLAANRLGREMVRPGLTPHELDAAVQGVLRDAGFEANIHHKVGHGLGLDIHEAPQLMIGNHAPLEAGMVITIEPGLYDPAGIGVRIEDDVLVTDGGSRSLTSLPREARIIG</sequence>
<evidence type="ECO:0000313" key="3">
    <source>
        <dbReference type="EMBL" id="GKY87712.1"/>
    </source>
</evidence>
<name>A0ABQ5LUC9_9RHOB</name>
<reference evidence="3" key="1">
    <citation type="journal article" date="2023" name="Int. J. Syst. Evol. Microbiol.">
        <title>Sinisalibacter aestuarii sp. nov., isolated from estuarine sediment of the Arakawa River.</title>
        <authorList>
            <person name="Arafat S.T."/>
            <person name="Hirano S."/>
            <person name="Sato A."/>
            <person name="Takeuchi K."/>
            <person name="Yasuda T."/>
            <person name="Terahara T."/>
            <person name="Hamada M."/>
            <person name="Kobayashi T."/>
        </authorList>
    </citation>
    <scope>NUCLEOTIDE SEQUENCE</scope>
    <source>
        <strain evidence="3">B-399</strain>
    </source>
</reference>
<keyword evidence="4" id="KW-1185">Reference proteome</keyword>
<evidence type="ECO:0000259" key="1">
    <source>
        <dbReference type="Pfam" id="PF00557"/>
    </source>
</evidence>
<dbReference type="Proteomes" id="UP001144205">
    <property type="component" value="Unassembled WGS sequence"/>
</dbReference>
<feature type="domain" description="Peptidase M24" evidence="1">
    <location>
        <begin position="145"/>
        <end position="348"/>
    </location>
</feature>
<dbReference type="Pfam" id="PF01321">
    <property type="entry name" value="Creatinase_N"/>
    <property type="match status" value="1"/>
</dbReference>
<accession>A0ABQ5LUC9</accession>
<proteinExistence type="predicted"/>